<name>A0A285V0B2_9HYPH</name>
<reference evidence="3 4" key="1">
    <citation type="submission" date="2017-08" db="EMBL/GenBank/DDBJ databases">
        <authorList>
            <person name="de Groot N.N."/>
        </authorList>
    </citation>
    <scope>NUCLEOTIDE SEQUENCE [LARGE SCALE GENOMIC DNA]</scope>
    <source>
        <strain evidence="3 4">JC85</strain>
    </source>
</reference>
<evidence type="ECO:0000259" key="2">
    <source>
        <dbReference type="PROSITE" id="PS50405"/>
    </source>
</evidence>
<dbReference type="PANTHER" id="PTHR43968">
    <property type="match status" value="1"/>
</dbReference>
<feature type="domain" description="GST C-terminal" evidence="2">
    <location>
        <begin position="89"/>
        <end position="249"/>
    </location>
</feature>
<dbReference type="InterPro" id="IPR036249">
    <property type="entry name" value="Thioredoxin-like_sf"/>
</dbReference>
<dbReference type="GO" id="GO:0016740">
    <property type="term" value="F:transferase activity"/>
    <property type="evidence" value="ECO:0007669"/>
    <property type="project" value="UniProtKB-KW"/>
</dbReference>
<dbReference type="EMBL" id="OBQD01000019">
    <property type="protein sequence ID" value="SOC45951.1"/>
    <property type="molecule type" value="Genomic_DNA"/>
</dbReference>
<protein>
    <submittedName>
        <fullName evidence="3">Glutathione S-transferase</fullName>
    </submittedName>
</protein>
<proteinExistence type="predicted"/>
<feature type="domain" description="GST N-terminal" evidence="1">
    <location>
        <begin position="2"/>
        <end position="83"/>
    </location>
</feature>
<dbReference type="PROSITE" id="PS50405">
    <property type="entry name" value="GST_CTER"/>
    <property type="match status" value="1"/>
</dbReference>
<dbReference type="InterPro" id="IPR010987">
    <property type="entry name" value="Glutathione-S-Trfase_C-like"/>
</dbReference>
<dbReference type="OrthoDB" id="9810080at2"/>
<organism evidence="3 4">
    <name type="scientific">Rhizobium subbaraonis</name>
    <dbReference type="NCBI Taxonomy" id="908946"/>
    <lineage>
        <taxon>Bacteria</taxon>
        <taxon>Pseudomonadati</taxon>
        <taxon>Pseudomonadota</taxon>
        <taxon>Alphaproteobacteria</taxon>
        <taxon>Hyphomicrobiales</taxon>
        <taxon>Rhizobiaceae</taxon>
        <taxon>Rhizobium/Agrobacterium group</taxon>
        <taxon>Rhizobium</taxon>
    </lineage>
</organism>
<dbReference type="Pfam" id="PF13410">
    <property type="entry name" value="GST_C_2"/>
    <property type="match status" value="1"/>
</dbReference>
<evidence type="ECO:0000313" key="3">
    <source>
        <dbReference type="EMBL" id="SOC45951.1"/>
    </source>
</evidence>
<keyword evidence="3" id="KW-0808">Transferase</keyword>
<accession>A0A285V0B2</accession>
<dbReference type="SFLD" id="SFLDS00019">
    <property type="entry name" value="Glutathione_Transferase_(cytos"/>
    <property type="match status" value="1"/>
</dbReference>
<dbReference type="InterPro" id="IPR036282">
    <property type="entry name" value="Glutathione-S-Trfase_C_sf"/>
</dbReference>
<dbReference type="Pfam" id="PF13409">
    <property type="entry name" value="GST_N_2"/>
    <property type="match status" value="1"/>
</dbReference>
<dbReference type="AlphaFoldDB" id="A0A285V0B2"/>
<evidence type="ECO:0000313" key="4">
    <source>
        <dbReference type="Proteomes" id="UP000219167"/>
    </source>
</evidence>
<dbReference type="GO" id="GO:0005737">
    <property type="term" value="C:cytoplasm"/>
    <property type="evidence" value="ECO:0007669"/>
    <property type="project" value="TreeGrafter"/>
</dbReference>
<dbReference type="SUPFAM" id="SSF52833">
    <property type="entry name" value="Thioredoxin-like"/>
    <property type="match status" value="1"/>
</dbReference>
<dbReference type="SFLD" id="SFLDG00358">
    <property type="entry name" value="Main_(cytGST)"/>
    <property type="match status" value="1"/>
</dbReference>
<dbReference type="SUPFAM" id="SSF47616">
    <property type="entry name" value="GST C-terminal domain-like"/>
    <property type="match status" value="1"/>
</dbReference>
<dbReference type="Proteomes" id="UP000219167">
    <property type="component" value="Unassembled WGS sequence"/>
</dbReference>
<gene>
    <name evidence="3" type="ORF">SAMN05892877_11964</name>
</gene>
<keyword evidence="4" id="KW-1185">Reference proteome</keyword>
<dbReference type="InterPro" id="IPR004045">
    <property type="entry name" value="Glutathione_S-Trfase_N"/>
</dbReference>
<dbReference type="RefSeq" id="WP_097142379.1">
    <property type="nucleotide sequence ID" value="NZ_OBQD01000019.1"/>
</dbReference>
<dbReference type="PANTHER" id="PTHR43968:SF6">
    <property type="entry name" value="GLUTATHIONE S-TRANSFERASE OMEGA"/>
    <property type="match status" value="1"/>
</dbReference>
<sequence length="270" mass="30379">MATFKLFNAPQSTCSQRVRYALHAKGLAFEEEKLDLFRGDQLRPEYLAINPNGVVPALVHDGNPVIDSAVILEYLEDILPGEAPMRPADPLQVARMRAMMRFIDEVPTPAVRVPSYNLAFLPHFQAMSETEFQALCDSKPLRREFLMKMGRTGFPQTEMDEALGRLQRGIDRMASWLSESGGPWVMGEAHTLVDVAIMPVVVRMADINLGHMWHSYPAIARWLERTRATDAFRKTYYEGSLLTEKYPHLKQALARAGNDEHSRPAVAVGA</sequence>
<dbReference type="Gene3D" id="3.40.30.10">
    <property type="entry name" value="Glutaredoxin"/>
    <property type="match status" value="1"/>
</dbReference>
<dbReference type="InterPro" id="IPR050983">
    <property type="entry name" value="GST_Omega/HSP26"/>
</dbReference>
<evidence type="ECO:0000259" key="1">
    <source>
        <dbReference type="PROSITE" id="PS50404"/>
    </source>
</evidence>
<dbReference type="Gene3D" id="1.20.1050.10">
    <property type="match status" value="1"/>
</dbReference>
<dbReference type="PROSITE" id="PS50404">
    <property type="entry name" value="GST_NTER"/>
    <property type="match status" value="1"/>
</dbReference>
<dbReference type="InterPro" id="IPR040079">
    <property type="entry name" value="Glutathione_S-Trfase"/>
</dbReference>